<keyword evidence="3" id="KW-1185">Reference proteome</keyword>
<keyword evidence="1" id="KW-0472">Membrane</keyword>
<accession>A0ABZ2ULX6</accession>
<dbReference type="Proteomes" id="UP001483337">
    <property type="component" value="Chromosome"/>
</dbReference>
<dbReference type="EMBL" id="CP150886">
    <property type="protein sequence ID" value="WZB86171.1"/>
    <property type="molecule type" value="Genomic_DNA"/>
</dbReference>
<evidence type="ECO:0000313" key="3">
    <source>
        <dbReference type="Proteomes" id="UP001483337"/>
    </source>
</evidence>
<name>A0ABZ2ULX6_9CYAN</name>
<keyword evidence="1" id="KW-1133">Transmembrane helix</keyword>
<organism evidence="2 3">
    <name type="scientific">Okeanomitos corallinicola TIOX110</name>
    <dbReference type="NCBI Taxonomy" id="3133117"/>
    <lineage>
        <taxon>Bacteria</taxon>
        <taxon>Bacillati</taxon>
        <taxon>Cyanobacteriota</taxon>
        <taxon>Cyanophyceae</taxon>
        <taxon>Nostocales</taxon>
        <taxon>Aphanizomenonaceae</taxon>
        <taxon>Okeanomitos</taxon>
    </lineage>
</organism>
<keyword evidence="2" id="KW-0966">Cell projection</keyword>
<dbReference type="Gene3D" id="3.30.1330.60">
    <property type="entry name" value="OmpA-like domain"/>
    <property type="match status" value="1"/>
</dbReference>
<keyword evidence="2" id="KW-0969">Cilium</keyword>
<reference evidence="2 3" key="1">
    <citation type="submission" date="2024-04" db="EMBL/GenBank/DDBJ databases">
        <title>Okeanomitos corallinicola gen. &amp; sp. nov. (Nostocales, Cyanobacteria), a new toxic marine heterocyst-forming cyanobacterium from a coral reef.</title>
        <authorList>
            <person name="Li H."/>
            <person name="Li R."/>
            <person name="Kang J."/>
            <person name="Hii K.S."/>
            <person name="Mohamed H.F."/>
            <person name="Xu X."/>
            <person name="Luo Z."/>
        </authorList>
    </citation>
    <scope>NUCLEOTIDE SEQUENCE [LARGE SCALE GENOMIC DNA]</scope>
    <source>
        <strain evidence="2 3">TIOX110</strain>
    </source>
</reference>
<feature type="transmembrane region" description="Helical" evidence="1">
    <location>
        <begin position="24"/>
        <end position="44"/>
    </location>
</feature>
<dbReference type="RefSeq" id="WP_353929087.1">
    <property type="nucleotide sequence ID" value="NZ_CP150886.1"/>
</dbReference>
<protein>
    <submittedName>
        <fullName evidence="2">Flagellar motor protein</fullName>
    </submittedName>
</protein>
<evidence type="ECO:0000313" key="2">
    <source>
        <dbReference type="EMBL" id="WZB86171.1"/>
    </source>
</evidence>
<evidence type="ECO:0000256" key="1">
    <source>
        <dbReference type="SAM" id="Phobius"/>
    </source>
</evidence>
<sequence>MPRLTRKKSNTTETFTVWTSFTDLMSNAFMIITLLLLFVVAQLSQKTPIDPISKNNKPTIISLPADKYSFPSGSAVLPRNLQDDIYKNGQDGMILKLITKNLADLENSDKQVDVIEIIGHTDGQPLGNFRTPECKNQSSSNLDKNLENVAIKNKNVAILCAGSNTDLGLMRALAVVKELQKAQSKSNSKRFKQIQFRAYSAAQLFLPNDQGFATIDRIENDKRRRIEIRFAQLGEYITPDK</sequence>
<dbReference type="InterPro" id="IPR036737">
    <property type="entry name" value="OmpA-like_sf"/>
</dbReference>
<keyword evidence="2" id="KW-0282">Flagellum</keyword>
<gene>
    <name evidence="2" type="ORF">WJM97_12195</name>
</gene>
<proteinExistence type="predicted"/>
<keyword evidence="1" id="KW-0812">Transmembrane</keyword>